<dbReference type="InterPro" id="IPR003593">
    <property type="entry name" value="AAA+_ATPase"/>
</dbReference>
<dbReference type="PANTHER" id="PTHR43394">
    <property type="entry name" value="ATP-DEPENDENT PERMEASE MDL1, MITOCHONDRIAL"/>
    <property type="match status" value="1"/>
</dbReference>
<keyword evidence="8 10" id="KW-0472">Membrane</keyword>
<dbReference type="SMART" id="SM00382">
    <property type="entry name" value="AAA"/>
    <property type="match status" value="2"/>
</dbReference>
<feature type="transmembrane region" description="Helical" evidence="10">
    <location>
        <begin position="203"/>
        <end position="223"/>
    </location>
</feature>
<dbReference type="PROSITE" id="PS50929">
    <property type="entry name" value="ABC_TM1F"/>
    <property type="match status" value="2"/>
</dbReference>
<evidence type="ECO:0000256" key="7">
    <source>
        <dbReference type="ARBA" id="ARBA00022989"/>
    </source>
</evidence>
<feature type="domain" description="ABC transporter" evidence="11">
    <location>
        <begin position="378"/>
        <end position="667"/>
    </location>
</feature>
<dbReference type="GO" id="GO:0005743">
    <property type="term" value="C:mitochondrial inner membrane"/>
    <property type="evidence" value="ECO:0007669"/>
    <property type="project" value="TreeGrafter"/>
</dbReference>
<dbReference type="CDD" id="cd18577">
    <property type="entry name" value="ABC_6TM_Pgp_ABCB1_D1_like"/>
    <property type="match status" value="1"/>
</dbReference>
<dbReference type="FunFam" id="3.40.50.300:FF:000604">
    <property type="entry name" value="ABC transporter B family member 28"/>
    <property type="match status" value="1"/>
</dbReference>
<dbReference type="InterPro" id="IPR003439">
    <property type="entry name" value="ABC_transporter-like_ATP-bd"/>
</dbReference>
<evidence type="ECO:0000313" key="14">
    <source>
        <dbReference type="Proteomes" id="UP000532311"/>
    </source>
</evidence>
<dbReference type="SUPFAM" id="SSF52540">
    <property type="entry name" value="P-loop containing nucleoside triphosphate hydrolases"/>
    <property type="match status" value="3"/>
</dbReference>
<evidence type="ECO:0000259" key="11">
    <source>
        <dbReference type="PROSITE" id="PS50893"/>
    </source>
</evidence>
<organism evidence="13 14">
    <name type="scientific">Fusarium globosum</name>
    <dbReference type="NCBI Taxonomy" id="78864"/>
    <lineage>
        <taxon>Eukaryota</taxon>
        <taxon>Fungi</taxon>
        <taxon>Dikarya</taxon>
        <taxon>Ascomycota</taxon>
        <taxon>Pezizomycotina</taxon>
        <taxon>Sordariomycetes</taxon>
        <taxon>Hypocreomycetidae</taxon>
        <taxon>Hypocreales</taxon>
        <taxon>Nectriaceae</taxon>
        <taxon>Fusarium</taxon>
        <taxon>Fusarium fujikuroi species complex</taxon>
    </lineage>
</organism>
<dbReference type="AlphaFoldDB" id="A0A8H5YRM0"/>
<evidence type="ECO:0000256" key="10">
    <source>
        <dbReference type="SAM" id="Phobius"/>
    </source>
</evidence>
<feature type="transmembrane region" description="Helical" evidence="10">
    <location>
        <begin position="49"/>
        <end position="73"/>
    </location>
</feature>
<comment type="subcellular location">
    <subcellularLocation>
        <location evidence="1">Membrane</location>
        <topology evidence="1">Multi-pass membrane protein</topology>
    </subcellularLocation>
</comment>
<feature type="transmembrane region" description="Helical" evidence="10">
    <location>
        <begin position="882"/>
        <end position="900"/>
    </location>
</feature>
<dbReference type="InterPro" id="IPR036640">
    <property type="entry name" value="ABC1_TM_sf"/>
</dbReference>
<reference evidence="13 14" key="1">
    <citation type="submission" date="2020-05" db="EMBL/GenBank/DDBJ databases">
        <title>Identification and distribution of gene clusters putatively required for synthesis of sphingolipid metabolism inhibitors in phylogenetically diverse species of the filamentous fungus Fusarium.</title>
        <authorList>
            <person name="Kim H.-S."/>
            <person name="Busman M."/>
            <person name="Brown D.W."/>
            <person name="Divon H."/>
            <person name="Uhlig S."/>
            <person name="Proctor R.H."/>
        </authorList>
    </citation>
    <scope>NUCLEOTIDE SEQUENCE [LARGE SCALE GENOMIC DNA]</scope>
    <source>
        <strain evidence="13 14">NRRL 26131</strain>
    </source>
</reference>
<dbReference type="GO" id="GO:0015421">
    <property type="term" value="F:ABC-type oligopeptide transporter activity"/>
    <property type="evidence" value="ECO:0007669"/>
    <property type="project" value="TreeGrafter"/>
</dbReference>
<protein>
    <submittedName>
        <fullName evidence="13">Major facilitator family transporter</fullName>
    </submittedName>
</protein>
<dbReference type="Pfam" id="PF00005">
    <property type="entry name" value="ABC_tran"/>
    <property type="match status" value="3"/>
</dbReference>
<feature type="transmembrane region" description="Helical" evidence="10">
    <location>
        <begin position="856"/>
        <end position="876"/>
    </location>
</feature>
<keyword evidence="3" id="KW-0813">Transport</keyword>
<evidence type="ECO:0000256" key="5">
    <source>
        <dbReference type="ARBA" id="ARBA00022741"/>
    </source>
</evidence>
<dbReference type="InterPro" id="IPR039421">
    <property type="entry name" value="Type_1_exporter"/>
</dbReference>
<keyword evidence="4 10" id="KW-0812">Transmembrane</keyword>
<dbReference type="InterPro" id="IPR011527">
    <property type="entry name" value="ABC1_TM_dom"/>
</dbReference>
<feature type="transmembrane region" description="Helical" evidence="10">
    <location>
        <begin position="732"/>
        <end position="765"/>
    </location>
</feature>
<dbReference type="Proteomes" id="UP000532311">
    <property type="component" value="Unassembled WGS sequence"/>
</dbReference>
<accession>A0A8H5YRM0</accession>
<keyword evidence="5" id="KW-0547">Nucleotide-binding</keyword>
<evidence type="ECO:0000313" key="13">
    <source>
        <dbReference type="EMBL" id="KAF5717004.1"/>
    </source>
</evidence>
<dbReference type="Gene3D" id="1.20.1560.10">
    <property type="entry name" value="ABC transporter type 1, transmembrane domain"/>
    <property type="match status" value="1"/>
</dbReference>
<comment type="caution">
    <text evidence="13">The sequence shown here is derived from an EMBL/GenBank/DDBJ whole genome shotgun (WGS) entry which is preliminary data.</text>
</comment>
<dbReference type="SUPFAM" id="SSF90123">
    <property type="entry name" value="ABC transporter transmembrane region"/>
    <property type="match status" value="2"/>
</dbReference>
<keyword evidence="7 10" id="KW-1133">Transmembrane helix</keyword>
<feature type="transmembrane region" description="Helical" evidence="10">
    <location>
        <begin position="777"/>
        <end position="800"/>
    </location>
</feature>
<comment type="similarity">
    <text evidence="2">Belongs to the ABC transporter superfamily. ABCB family. Multidrug resistance exporter (TC 3.A.1.201) subfamily.</text>
</comment>
<evidence type="ECO:0000256" key="1">
    <source>
        <dbReference type="ARBA" id="ARBA00004141"/>
    </source>
</evidence>
<evidence type="ECO:0000256" key="2">
    <source>
        <dbReference type="ARBA" id="ARBA00007577"/>
    </source>
</evidence>
<dbReference type="GO" id="GO:0005524">
    <property type="term" value="F:ATP binding"/>
    <property type="evidence" value="ECO:0007669"/>
    <property type="project" value="UniProtKB-KW"/>
</dbReference>
<evidence type="ECO:0000256" key="6">
    <source>
        <dbReference type="ARBA" id="ARBA00022840"/>
    </source>
</evidence>
<dbReference type="Pfam" id="PF00664">
    <property type="entry name" value="ABC_membrane"/>
    <property type="match status" value="2"/>
</dbReference>
<feature type="transmembrane region" description="Helical" evidence="10">
    <location>
        <begin position="103"/>
        <end position="123"/>
    </location>
</feature>
<evidence type="ECO:0000256" key="4">
    <source>
        <dbReference type="ARBA" id="ARBA00022692"/>
    </source>
</evidence>
<feature type="domain" description="ABC transmembrane type-1" evidence="12">
    <location>
        <begin position="735"/>
        <end position="1024"/>
    </location>
</feature>
<sequence length="1271" mass="140593">MGKRTAENSAANGEGQEKHSEMGVDGRPEREPTFQDYMRVFKYASKWDLLAYTVGVIASIGVGITLPLLNIVFGQFASKFSDYAGTETLPGDEFRSKLSELCLYLLGLFLGRLVLGYITNFAFRMTGVRITSAIRQDYFTALFSQSVHVLDSMPPGYATTIITTTGNTLQLGISEKLGVFVEYNATMIASIIVAFIYSWQLSLVTFTAVVFITFSVSLVLPYITKGQTNQTKSEAMAMSVASEAMSGIRMIVAYGAESRIGSKYGRFVDEAKKHAQFAGPFIALQYGLVFFSSYAAFGLAFWYGTRLLLDDKINQLGAIIVVLFSVMMIVTAMERISTPLLAVSKATVAACEFFTVIDAPRPEPGHLTDPEVSATEDIILEDVTFAYPSRPHVKILDNLNLRIETGKVTAIVGPSGSGKSTIVGLVERWYSLKDQYVISKPVEKPTDKKNNGDKEEDEQELQELSFAGDETGPPVELHGRISTCGHSLDDINVKWWRSQIGLVQQEPFLFNDTIYSNVLNGLIGTKWEDEPDEKKREMVHEACKEAFADEFIEKLPDGYNTAVGEVGIKLSGGQRQRIAIARAIIRRPAILILDEATSAIDVRGERIVQAALDRASKNRTTIVIAHRLSTIKKADRIVVLRQGQVIQSGTHESLLTDETSLYYNLVNAQALSLGEQKEGNEVIAKEERPSSLHEKVHTESTIEDKTLEKKPKNKGLLSSFGRFFYETKSNWWMMALTLFFSACAGAAVPFQAWLFAKVIIVFGYLPDESKVRSESSFWSLMWTVLAISAGLAYCATFFLSTRTASTIRSKYQKQYFLSILHQKVAFFDHDDHSQGTMAARSAEDPRQLEELLGSNMASVFIALWTLMGTIAIALAFAWKLALVSLCVVVPILLAAGYWRMRYEIKFEEMNNAVFVDSSKFASEAIGAFRTVASFTLEGAICDQFRTLNSNHVKDAFKKARWVSLLYAFSDSATIGCQAIVLYYGGRLLLSGEYNLESFFVCFMSVLNAGETTGRALSFGPNVAQVRAAANRILGLRDSQVRDGPGTAGAQFISQGDGMKIELENIHFKYPTRDVPVFQGLSLTIEKGQFAALVDIAANNVYTYRRHLSLVAQESSLFQGTLRENILLGVEDTVDDATIHRVCQEASIHEFIMSLPEGYQTQVGSRGVTLSGGQRQRVAIARALMRNPDILLLDEATSSLDSESEKLVQEAFERAGKGRTMVVVAHRLATVQNADVIFVLGEGRLIEKGSHLELLAARGVYWQMCQSQALDK</sequence>
<dbReference type="PROSITE" id="PS00211">
    <property type="entry name" value="ABC_TRANSPORTER_1"/>
    <property type="match status" value="2"/>
</dbReference>
<feature type="compositionally biased region" description="Basic and acidic residues" evidence="9">
    <location>
        <begin position="15"/>
        <end position="30"/>
    </location>
</feature>
<name>A0A8H5YRM0_9HYPO</name>
<keyword evidence="14" id="KW-1185">Reference proteome</keyword>
<gene>
    <name evidence="13" type="ORF">FGLOB1_2219</name>
</gene>
<feature type="transmembrane region" description="Helical" evidence="10">
    <location>
        <begin position="177"/>
        <end position="197"/>
    </location>
</feature>
<dbReference type="PROSITE" id="PS50893">
    <property type="entry name" value="ABC_TRANSPORTER_2"/>
    <property type="match status" value="2"/>
</dbReference>
<proteinExistence type="inferred from homology"/>
<keyword evidence="6" id="KW-0067">ATP-binding</keyword>
<evidence type="ECO:0000256" key="3">
    <source>
        <dbReference type="ARBA" id="ARBA00022448"/>
    </source>
</evidence>
<feature type="domain" description="ABC transporter" evidence="11">
    <location>
        <begin position="1060"/>
        <end position="1266"/>
    </location>
</feature>
<evidence type="ECO:0000256" key="9">
    <source>
        <dbReference type="SAM" id="MobiDB-lite"/>
    </source>
</evidence>
<evidence type="ECO:0000256" key="8">
    <source>
        <dbReference type="ARBA" id="ARBA00023136"/>
    </source>
</evidence>
<feature type="transmembrane region" description="Helical" evidence="10">
    <location>
        <begin position="315"/>
        <end position="333"/>
    </location>
</feature>
<evidence type="ECO:0000259" key="12">
    <source>
        <dbReference type="PROSITE" id="PS50929"/>
    </source>
</evidence>
<feature type="region of interest" description="Disordered" evidence="9">
    <location>
        <begin position="1"/>
        <end position="30"/>
    </location>
</feature>
<dbReference type="PANTHER" id="PTHR43394:SF27">
    <property type="entry name" value="ATP-DEPENDENT TRANSLOCASE ABCB1-LIKE"/>
    <property type="match status" value="1"/>
</dbReference>
<dbReference type="GO" id="GO:0016887">
    <property type="term" value="F:ATP hydrolysis activity"/>
    <property type="evidence" value="ECO:0007669"/>
    <property type="project" value="InterPro"/>
</dbReference>
<dbReference type="InterPro" id="IPR017871">
    <property type="entry name" value="ABC_transporter-like_CS"/>
</dbReference>
<dbReference type="Gene3D" id="3.40.50.300">
    <property type="entry name" value="P-loop containing nucleotide triphosphate hydrolases"/>
    <property type="match status" value="3"/>
</dbReference>
<dbReference type="CDD" id="cd18578">
    <property type="entry name" value="ABC_6TM_Pgp_ABCB1_D2_like"/>
    <property type="match status" value="1"/>
</dbReference>
<feature type="domain" description="ABC transmembrane type-1" evidence="12">
    <location>
        <begin position="54"/>
        <end position="345"/>
    </location>
</feature>
<dbReference type="GO" id="GO:0090374">
    <property type="term" value="P:oligopeptide export from mitochondrion"/>
    <property type="evidence" value="ECO:0007669"/>
    <property type="project" value="TreeGrafter"/>
</dbReference>
<dbReference type="EMBL" id="JAAQPF010000080">
    <property type="protein sequence ID" value="KAF5717004.1"/>
    <property type="molecule type" value="Genomic_DNA"/>
</dbReference>
<dbReference type="InterPro" id="IPR027417">
    <property type="entry name" value="P-loop_NTPase"/>
</dbReference>
<feature type="transmembrane region" description="Helical" evidence="10">
    <location>
        <begin position="281"/>
        <end position="303"/>
    </location>
</feature>